<sequence length="424" mass="46999">MNREIELNGDRKVGSIFLNKSFMLLFLGKLVSQLGDVIYNMAIGWYILTITQSAVQMSFYMAFGTIIYVVMSPFGGVIADRYNRKNLMVWMDIIRGISVAIIGILMFFKIESILLLYLSSFILSICGAIFVPASNSLVPSIVEEEHLTKANSLTSSVNSLSNIFGLVAGGALYALLGIKFIFIFNAVSYILSGISEMFIEYKNKINIDKREEKHFIRELLDTFKYIKNQRPVFIVMMAATLINFILVPVFAVYLPYIFNQIAKTSALEYSYVGAAESVGFLLGAAIISSIPQRDKINGYLKIGMIVYCLLIFVAYLVVNSFIKGYIVSKVLVTIFVITALLLGVFSSIMNIPFGVFIQRRIPNELLGRVSAMLNTLSMAAMPLGMLFGGALADIIPMNLLLLATSIVLAGLTISLFFIKEVNSI</sequence>
<feature type="domain" description="Major facilitator superfamily (MFS) profile" evidence="8">
    <location>
        <begin position="21"/>
        <end position="422"/>
    </location>
</feature>
<dbReference type="InterPro" id="IPR036259">
    <property type="entry name" value="MFS_trans_sf"/>
</dbReference>
<dbReference type="InterPro" id="IPR020846">
    <property type="entry name" value="MFS_dom"/>
</dbReference>
<feature type="transmembrane region" description="Helical" evidence="7">
    <location>
        <begin position="87"/>
        <end position="108"/>
    </location>
</feature>
<evidence type="ECO:0000256" key="4">
    <source>
        <dbReference type="ARBA" id="ARBA00022692"/>
    </source>
</evidence>
<dbReference type="InterPro" id="IPR022324">
    <property type="entry name" value="Bacilysin_exporter_BacE_put"/>
</dbReference>
<evidence type="ECO:0000256" key="7">
    <source>
        <dbReference type="SAM" id="Phobius"/>
    </source>
</evidence>
<feature type="transmembrane region" description="Helical" evidence="7">
    <location>
        <begin position="397"/>
        <end position="418"/>
    </location>
</feature>
<feature type="transmembrane region" description="Helical" evidence="7">
    <location>
        <begin position="369"/>
        <end position="391"/>
    </location>
</feature>
<keyword evidence="6 7" id="KW-0472">Membrane</keyword>
<evidence type="ECO:0000256" key="5">
    <source>
        <dbReference type="ARBA" id="ARBA00022989"/>
    </source>
</evidence>
<dbReference type="RefSeq" id="WP_073249530.1">
    <property type="nucleotide sequence ID" value="NZ_FQVG01000045.1"/>
</dbReference>
<feature type="transmembrane region" description="Helical" evidence="7">
    <location>
        <begin position="114"/>
        <end position="138"/>
    </location>
</feature>
<keyword evidence="2" id="KW-0813">Transport</keyword>
<feature type="transmembrane region" description="Helical" evidence="7">
    <location>
        <begin position="21"/>
        <end position="47"/>
    </location>
</feature>
<dbReference type="InterPro" id="IPR011701">
    <property type="entry name" value="MFS"/>
</dbReference>
<dbReference type="GO" id="GO:0005886">
    <property type="term" value="C:plasma membrane"/>
    <property type="evidence" value="ECO:0007669"/>
    <property type="project" value="UniProtKB-SubCell"/>
</dbReference>
<dbReference type="Pfam" id="PF07690">
    <property type="entry name" value="MFS_1"/>
    <property type="match status" value="1"/>
</dbReference>
<dbReference type="PANTHER" id="PTHR43266:SF9">
    <property type="entry name" value="PERMEASE, MAJOR FACILITATOR SUPERFAMILY-RELATED"/>
    <property type="match status" value="1"/>
</dbReference>
<keyword evidence="10" id="KW-1185">Reference proteome</keyword>
<feature type="transmembrane region" description="Helical" evidence="7">
    <location>
        <begin position="59"/>
        <end position="80"/>
    </location>
</feature>
<evidence type="ECO:0000256" key="3">
    <source>
        <dbReference type="ARBA" id="ARBA00022475"/>
    </source>
</evidence>
<dbReference type="Proteomes" id="UP000184423">
    <property type="component" value="Unassembled WGS sequence"/>
</dbReference>
<dbReference type="PANTHER" id="PTHR43266">
    <property type="entry name" value="MACROLIDE-EFFLUX PROTEIN"/>
    <property type="match status" value="1"/>
</dbReference>
<keyword evidence="4 7" id="KW-0812">Transmembrane</keyword>
<accession>A0A1M5A247</accession>
<comment type="subcellular location">
    <subcellularLocation>
        <location evidence="1">Cell membrane</location>
        <topology evidence="1">Multi-pass membrane protein</topology>
    </subcellularLocation>
</comment>
<feature type="transmembrane region" description="Helical" evidence="7">
    <location>
        <begin position="182"/>
        <end position="201"/>
    </location>
</feature>
<dbReference type="PROSITE" id="PS50850">
    <property type="entry name" value="MFS"/>
    <property type="match status" value="1"/>
</dbReference>
<protein>
    <submittedName>
        <fullName evidence="9">Predicted arabinose efflux permease, MFS family</fullName>
    </submittedName>
</protein>
<evidence type="ECO:0000256" key="6">
    <source>
        <dbReference type="ARBA" id="ARBA00023136"/>
    </source>
</evidence>
<name>A0A1M5A247_9CLOT</name>
<dbReference type="AlphaFoldDB" id="A0A1M5A247"/>
<evidence type="ECO:0000256" key="1">
    <source>
        <dbReference type="ARBA" id="ARBA00004651"/>
    </source>
</evidence>
<feature type="transmembrane region" description="Helical" evidence="7">
    <location>
        <begin position="330"/>
        <end position="357"/>
    </location>
</feature>
<gene>
    <name evidence="9" type="ORF">SAMN02746091_02072</name>
</gene>
<reference evidence="10" key="1">
    <citation type="submission" date="2016-11" db="EMBL/GenBank/DDBJ databases">
        <authorList>
            <person name="Varghese N."/>
            <person name="Submissions S."/>
        </authorList>
    </citation>
    <scope>NUCLEOTIDE SEQUENCE [LARGE SCALE GENOMIC DNA]</scope>
    <source>
        <strain evidence="10">DSM 10124</strain>
    </source>
</reference>
<dbReference type="PRINTS" id="PR01988">
    <property type="entry name" value="EXPORTERBACE"/>
</dbReference>
<dbReference type="EMBL" id="FQVG01000045">
    <property type="protein sequence ID" value="SHF23996.1"/>
    <property type="molecule type" value="Genomic_DNA"/>
</dbReference>
<dbReference type="SUPFAM" id="SSF103473">
    <property type="entry name" value="MFS general substrate transporter"/>
    <property type="match status" value="1"/>
</dbReference>
<evidence type="ECO:0000313" key="10">
    <source>
        <dbReference type="Proteomes" id="UP000184423"/>
    </source>
</evidence>
<evidence type="ECO:0000313" key="9">
    <source>
        <dbReference type="EMBL" id="SHF23996.1"/>
    </source>
</evidence>
<dbReference type="GO" id="GO:0022857">
    <property type="term" value="F:transmembrane transporter activity"/>
    <property type="evidence" value="ECO:0007669"/>
    <property type="project" value="InterPro"/>
</dbReference>
<keyword evidence="5 7" id="KW-1133">Transmembrane helix</keyword>
<keyword evidence="3" id="KW-1003">Cell membrane</keyword>
<organism evidence="9 10">
    <name type="scientific">Caloramator proteoclasticus DSM 10124</name>
    <dbReference type="NCBI Taxonomy" id="1121262"/>
    <lineage>
        <taxon>Bacteria</taxon>
        <taxon>Bacillati</taxon>
        <taxon>Bacillota</taxon>
        <taxon>Clostridia</taxon>
        <taxon>Eubacteriales</taxon>
        <taxon>Clostridiaceae</taxon>
        <taxon>Caloramator</taxon>
    </lineage>
</organism>
<feature type="transmembrane region" description="Helical" evidence="7">
    <location>
        <begin position="269"/>
        <end position="287"/>
    </location>
</feature>
<feature type="transmembrane region" description="Helical" evidence="7">
    <location>
        <begin position="299"/>
        <end position="318"/>
    </location>
</feature>
<dbReference type="CDD" id="cd06173">
    <property type="entry name" value="MFS_MefA_like"/>
    <property type="match status" value="1"/>
</dbReference>
<feature type="transmembrane region" description="Helical" evidence="7">
    <location>
        <begin position="232"/>
        <end position="257"/>
    </location>
</feature>
<evidence type="ECO:0000259" key="8">
    <source>
        <dbReference type="PROSITE" id="PS50850"/>
    </source>
</evidence>
<feature type="transmembrane region" description="Helical" evidence="7">
    <location>
        <begin position="159"/>
        <end position="176"/>
    </location>
</feature>
<dbReference type="Gene3D" id="1.20.1250.20">
    <property type="entry name" value="MFS general substrate transporter like domains"/>
    <property type="match status" value="1"/>
</dbReference>
<proteinExistence type="predicted"/>
<evidence type="ECO:0000256" key="2">
    <source>
        <dbReference type="ARBA" id="ARBA00022448"/>
    </source>
</evidence>